<evidence type="ECO:0000313" key="3">
    <source>
        <dbReference type="Proteomes" id="UP000284842"/>
    </source>
</evidence>
<evidence type="ECO:0000256" key="1">
    <source>
        <dbReference type="SAM" id="MobiDB-lite"/>
    </source>
</evidence>
<accession>A0A409Y6H2</accession>
<feature type="compositionally biased region" description="Basic and acidic residues" evidence="1">
    <location>
        <begin position="73"/>
        <end position="90"/>
    </location>
</feature>
<organism evidence="2 3">
    <name type="scientific">Panaeolus cyanescens</name>
    <dbReference type="NCBI Taxonomy" id="181874"/>
    <lineage>
        <taxon>Eukaryota</taxon>
        <taxon>Fungi</taxon>
        <taxon>Dikarya</taxon>
        <taxon>Basidiomycota</taxon>
        <taxon>Agaricomycotina</taxon>
        <taxon>Agaricomycetes</taxon>
        <taxon>Agaricomycetidae</taxon>
        <taxon>Agaricales</taxon>
        <taxon>Agaricineae</taxon>
        <taxon>Galeropsidaceae</taxon>
        <taxon>Panaeolus</taxon>
    </lineage>
</organism>
<dbReference type="Proteomes" id="UP000284842">
    <property type="component" value="Unassembled WGS sequence"/>
</dbReference>
<gene>
    <name evidence="2" type="ORF">CVT24_003975</name>
</gene>
<feature type="compositionally biased region" description="Basic residues" evidence="1">
    <location>
        <begin position="44"/>
        <end position="54"/>
    </location>
</feature>
<feature type="compositionally biased region" description="Basic and acidic residues" evidence="1">
    <location>
        <begin position="15"/>
        <end position="24"/>
    </location>
</feature>
<reference evidence="2 3" key="1">
    <citation type="journal article" date="2018" name="Evol. Lett.">
        <title>Horizontal gene cluster transfer increased hallucinogenic mushroom diversity.</title>
        <authorList>
            <person name="Reynolds H.T."/>
            <person name="Vijayakumar V."/>
            <person name="Gluck-Thaler E."/>
            <person name="Korotkin H.B."/>
            <person name="Matheny P.B."/>
            <person name="Slot J.C."/>
        </authorList>
    </citation>
    <scope>NUCLEOTIDE SEQUENCE [LARGE SCALE GENOMIC DNA]</scope>
    <source>
        <strain evidence="2 3">2629</strain>
    </source>
</reference>
<comment type="caution">
    <text evidence="2">The sequence shown here is derived from an EMBL/GenBank/DDBJ whole genome shotgun (WGS) entry which is preliminary data.</text>
</comment>
<proteinExistence type="predicted"/>
<keyword evidence="3" id="KW-1185">Reference proteome</keyword>
<name>A0A409Y6H2_9AGAR</name>
<dbReference type="OrthoDB" id="10563962at2759"/>
<sequence>MLSKDQRSNNRRPRKPNETFDRMVETMSVVNSYRETATEESSYRRRTQNRKGRKLSSPLRTSSPAESINTRLLKGESVTDIRNSESSDEKPLPPWMIDTFLSLSKEHPLRLLLPPELNTGPVQQYQSTNNTCTSQECSDDPIFAFNVVDHIPRERSSPVSRANVSGEYFEEPKHLPLPFSTPGPASQISVSAPTQSSFFANSVPSYQSDDTFNAHTVTAGGLIDRDTFAYNWTDGSSSPTLHPSSPLPLKTHGLINSSEPVDVVPFQWTYFDRGGIVAAPMQKRVMFALDDDELVDYESIMSTSTGHSFTEQDTFESSHDQESYLL</sequence>
<protein>
    <submittedName>
        <fullName evidence="2">Uncharacterized protein</fullName>
    </submittedName>
</protein>
<feature type="compositionally biased region" description="Polar residues" evidence="1">
    <location>
        <begin position="58"/>
        <end position="70"/>
    </location>
</feature>
<dbReference type="InParanoid" id="A0A409Y6H2"/>
<dbReference type="AlphaFoldDB" id="A0A409Y6H2"/>
<evidence type="ECO:0000313" key="2">
    <source>
        <dbReference type="EMBL" id="PPQ98642.1"/>
    </source>
</evidence>
<dbReference type="EMBL" id="NHTK01001381">
    <property type="protein sequence ID" value="PPQ98642.1"/>
    <property type="molecule type" value="Genomic_DNA"/>
</dbReference>
<feature type="region of interest" description="Disordered" evidence="1">
    <location>
        <begin position="1"/>
        <end position="90"/>
    </location>
</feature>